<feature type="transmembrane region" description="Helical" evidence="12">
    <location>
        <begin position="130"/>
        <end position="146"/>
    </location>
</feature>
<evidence type="ECO:0000256" key="11">
    <source>
        <dbReference type="SAM" id="MobiDB-lite"/>
    </source>
</evidence>
<evidence type="ECO:0000256" key="5">
    <source>
        <dbReference type="ARBA" id="ARBA00022692"/>
    </source>
</evidence>
<feature type="binding site" evidence="9">
    <location>
        <position position="421"/>
    </location>
    <ligand>
        <name>substrate</name>
    </ligand>
</feature>
<sequence length="698" mass="79687">MKAKWNSLIKLTRTKLILALTAVLWLETLMVYYVDFRLGIEGPLQFIISMFNPLGFVLLILSLANFFVRKKSFTISLMVLFALETLLLVANVVYYREFSDFISINTMLSAQKFNGAMGKSIVTLISPHDAIYLLNLILIIGLPFFVKNNLVSTPIRLVSKVALTCLSAFLIILNLTISEMNRPQLLGRTFDQTYIVKYLGLNFYMAYNTASKVNEDAEKNKVTTIDIDSPLQEAAQVYAKPNKKYYGIARKKNVIIIHLESFQQFLINMKVNDQEVTPFLNSLYSDKNTVSFSNFFHEVGQGKTSDAENMLESGLFGLPTGSLFNKLGPTNTFQSAPAILKQKEGYTSAVFHGNVGSFYTRTKTYKSLGYNYFFDQGYFKQTEDSNVGFGLKDKLMLKESVKYLEKLQQPFYVKYITVTNHYPFDLPDEDNDGFVKPETSDNVINNYFLTAHYLDASLREFFDYLKESGLYDRSIVILYGDHYGISDDKNETLAPLLDKDPNEWDNFDNIQLQRVPFMIHMKGIAGRVDNEYGGEIDVLPTLLHLLGVNTKNYIQLGTDLLSKQHDGNVIFRNNGMINKKYTVTKKSDGSYNIYDNKTGELLDIDPTSDLYKKIAKKYEQERHLLDISDTINQKNLLRFYTPIGFKPVDPTDYDYENQVEQLDKINNTLGNSSTSMYSQNNNKSTVSMYKTDAPESTD</sequence>
<evidence type="ECO:0000256" key="4">
    <source>
        <dbReference type="ARBA" id="ARBA00022475"/>
    </source>
</evidence>
<dbReference type="PANTHER" id="PTHR47371">
    <property type="entry name" value="LIPOTEICHOIC ACID SYNTHASE"/>
    <property type="match status" value="1"/>
</dbReference>
<keyword evidence="4" id="KW-1003">Cell membrane</keyword>
<dbReference type="Gene3D" id="3.40.720.10">
    <property type="entry name" value="Alkaline Phosphatase, subunit A"/>
    <property type="match status" value="1"/>
</dbReference>
<feature type="binding site" evidence="10">
    <location>
        <position position="481"/>
    </location>
    <ligand>
        <name>Mn(2+)</name>
        <dbReference type="ChEBI" id="CHEBI:29035"/>
    </ligand>
</feature>
<evidence type="ECO:0000259" key="13">
    <source>
        <dbReference type="Pfam" id="PF00884"/>
    </source>
</evidence>
<dbReference type="Proteomes" id="UP000824013">
    <property type="component" value="Unassembled WGS sequence"/>
</dbReference>
<feature type="binding site" evidence="10">
    <location>
        <position position="304"/>
    </location>
    <ligand>
        <name>Mn(2+)</name>
        <dbReference type="ChEBI" id="CHEBI:29035"/>
    </ligand>
</feature>
<reference evidence="14" key="1">
    <citation type="journal article" date="2021" name="PeerJ">
        <title>Extensive microbial diversity within the chicken gut microbiome revealed by metagenomics and culture.</title>
        <authorList>
            <person name="Gilroy R."/>
            <person name="Ravi A."/>
            <person name="Getino M."/>
            <person name="Pursley I."/>
            <person name="Horton D.L."/>
            <person name="Alikhan N.F."/>
            <person name="Baker D."/>
            <person name="Gharbi K."/>
            <person name="Hall N."/>
            <person name="Watson M."/>
            <person name="Adriaenssens E.M."/>
            <person name="Foster-Nyarko E."/>
            <person name="Jarju S."/>
            <person name="Secka A."/>
            <person name="Antonio M."/>
            <person name="Oren A."/>
            <person name="Chaudhuri R.R."/>
            <person name="La Ragione R."/>
            <person name="Hildebrand F."/>
            <person name="Pallen M.J."/>
        </authorList>
    </citation>
    <scope>NUCLEOTIDE SEQUENCE</scope>
    <source>
        <strain evidence="14">3204</strain>
    </source>
</reference>
<dbReference type="InterPro" id="IPR012160">
    <property type="entry name" value="LtaS-like"/>
</dbReference>
<dbReference type="InterPro" id="IPR000917">
    <property type="entry name" value="Sulfatase_N"/>
</dbReference>
<evidence type="ECO:0000256" key="12">
    <source>
        <dbReference type="SAM" id="Phobius"/>
    </source>
</evidence>
<evidence type="ECO:0000313" key="14">
    <source>
        <dbReference type="EMBL" id="HIY91790.1"/>
    </source>
</evidence>
<feature type="domain" description="Sulfatase N-terminal" evidence="13">
    <location>
        <begin position="252"/>
        <end position="548"/>
    </location>
</feature>
<dbReference type="SUPFAM" id="SSF53649">
    <property type="entry name" value="Alkaline phosphatase-like"/>
    <property type="match status" value="1"/>
</dbReference>
<protein>
    <submittedName>
        <fullName evidence="14">LTA synthase family protein</fullName>
    </submittedName>
</protein>
<evidence type="ECO:0000256" key="10">
    <source>
        <dbReference type="PIRSR" id="PIRSR005091-3"/>
    </source>
</evidence>
<evidence type="ECO:0000256" key="9">
    <source>
        <dbReference type="PIRSR" id="PIRSR005091-2"/>
    </source>
</evidence>
<name>A0A9D1ZL61_9LACO</name>
<keyword evidence="6 12" id="KW-1133">Transmembrane helix</keyword>
<keyword evidence="7 12" id="KW-0472">Membrane</keyword>
<evidence type="ECO:0000256" key="8">
    <source>
        <dbReference type="PIRSR" id="PIRSR005091-1"/>
    </source>
</evidence>
<keyword evidence="5 12" id="KW-0812">Transmembrane</keyword>
<feature type="transmembrane region" description="Helical" evidence="12">
    <location>
        <begin position="75"/>
        <end position="95"/>
    </location>
</feature>
<keyword evidence="9" id="KW-0479">Metal-binding</keyword>
<evidence type="ECO:0000256" key="6">
    <source>
        <dbReference type="ARBA" id="ARBA00022989"/>
    </source>
</evidence>
<feature type="transmembrane region" description="Helical" evidence="12">
    <location>
        <begin position="16"/>
        <end position="34"/>
    </location>
</feature>
<comment type="similarity">
    <text evidence="3">Belongs to the LTA synthase family.</text>
</comment>
<evidence type="ECO:0000256" key="2">
    <source>
        <dbReference type="ARBA" id="ARBA00004936"/>
    </source>
</evidence>
<evidence type="ECO:0000256" key="1">
    <source>
        <dbReference type="ARBA" id="ARBA00004651"/>
    </source>
</evidence>
<dbReference type="PANTHER" id="PTHR47371:SF3">
    <property type="entry name" value="PHOSPHOGLYCEROL TRANSFERASE I"/>
    <property type="match status" value="1"/>
</dbReference>
<feature type="transmembrane region" description="Helical" evidence="12">
    <location>
        <begin position="46"/>
        <end position="68"/>
    </location>
</feature>
<evidence type="ECO:0000313" key="15">
    <source>
        <dbReference type="Proteomes" id="UP000824013"/>
    </source>
</evidence>
<feature type="active site" evidence="8">
    <location>
        <position position="304"/>
    </location>
</feature>
<reference evidence="14" key="2">
    <citation type="submission" date="2021-04" db="EMBL/GenBank/DDBJ databases">
        <authorList>
            <person name="Gilroy R."/>
        </authorList>
    </citation>
    <scope>NUCLEOTIDE SEQUENCE</scope>
    <source>
        <strain evidence="14">3204</strain>
    </source>
</reference>
<dbReference type="GO" id="GO:0046872">
    <property type="term" value="F:metal ion binding"/>
    <property type="evidence" value="ECO:0007669"/>
    <property type="project" value="UniProtKB-KW"/>
</dbReference>
<comment type="pathway">
    <text evidence="2">Cell wall biogenesis; lipoteichoic acid biosynthesis.</text>
</comment>
<keyword evidence="9" id="KW-0464">Manganese</keyword>
<comment type="caution">
    <text evidence="14">The sequence shown here is derived from an EMBL/GenBank/DDBJ whole genome shotgun (WGS) entry which is preliminary data.</text>
</comment>
<dbReference type="AlphaFoldDB" id="A0A9D1ZL61"/>
<evidence type="ECO:0000256" key="3">
    <source>
        <dbReference type="ARBA" id="ARBA00009983"/>
    </source>
</evidence>
<dbReference type="GO" id="GO:0005886">
    <property type="term" value="C:plasma membrane"/>
    <property type="evidence" value="ECO:0007669"/>
    <property type="project" value="UniProtKB-SubCell"/>
</dbReference>
<evidence type="ECO:0000256" key="7">
    <source>
        <dbReference type="ARBA" id="ARBA00023136"/>
    </source>
</evidence>
<feature type="region of interest" description="Disordered" evidence="11">
    <location>
        <begin position="670"/>
        <end position="698"/>
    </location>
</feature>
<dbReference type="PIRSF" id="PIRSF005091">
    <property type="entry name" value="Mmb_sulf_HI1246"/>
    <property type="match status" value="1"/>
</dbReference>
<gene>
    <name evidence="14" type="ORF">H9820_02450</name>
</gene>
<dbReference type="InterPro" id="IPR050448">
    <property type="entry name" value="OpgB/LTA_synthase_biosynth"/>
</dbReference>
<dbReference type="CDD" id="cd16015">
    <property type="entry name" value="LTA_synthase"/>
    <property type="match status" value="1"/>
</dbReference>
<proteinExistence type="inferred from homology"/>
<feature type="transmembrane region" description="Helical" evidence="12">
    <location>
        <begin position="158"/>
        <end position="177"/>
    </location>
</feature>
<organism evidence="14 15">
    <name type="scientific">Candidatus Companilactobacillus pullicola</name>
    <dbReference type="NCBI Taxonomy" id="2838523"/>
    <lineage>
        <taxon>Bacteria</taxon>
        <taxon>Bacillati</taxon>
        <taxon>Bacillota</taxon>
        <taxon>Bacilli</taxon>
        <taxon>Lactobacillales</taxon>
        <taxon>Lactobacillaceae</taxon>
        <taxon>Companilactobacillus</taxon>
    </lineage>
</organism>
<dbReference type="Pfam" id="PF00884">
    <property type="entry name" value="Sulfatase"/>
    <property type="match status" value="1"/>
</dbReference>
<feature type="binding site" evidence="10">
    <location>
        <position position="482"/>
    </location>
    <ligand>
        <name>Mn(2+)</name>
        <dbReference type="ChEBI" id="CHEBI:29035"/>
    </ligand>
</feature>
<dbReference type="InterPro" id="IPR017850">
    <property type="entry name" value="Alkaline_phosphatase_core_sf"/>
</dbReference>
<dbReference type="Gene3D" id="3.30.1120.170">
    <property type="match status" value="1"/>
</dbReference>
<feature type="binding site" evidence="10">
    <location>
        <position position="260"/>
    </location>
    <ligand>
        <name>Mn(2+)</name>
        <dbReference type="ChEBI" id="CHEBI:29035"/>
    </ligand>
</feature>
<dbReference type="EMBL" id="DXCM01000021">
    <property type="protein sequence ID" value="HIY91790.1"/>
    <property type="molecule type" value="Genomic_DNA"/>
</dbReference>
<comment type="subcellular location">
    <subcellularLocation>
        <location evidence="1">Cell membrane</location>
        <topology evidence="1">Multi-pass membrane protein</topology>
    </subcellularLocation>
</comment>
<accession>A0A9D1ZL61</accession>